<proteinExistence type="predicted"/>
<dbReference type="PANTHER" id="PTHR24567">
    <property type="entry name" value="CRP FAMILY TRANSCRIPTIONAL REGULATORY PROTEIN"/>
    <property type="match status" value="1"/>
</dbReference>
<dbReference type="PROSITE" id="PS50005">
    <property type="entry name" value="TPR"/>
    <property type="match status" value="1"/>
</dbReference>
<organism evidence="3 4">
    <name type="scientific">Leptonema illini</name>
    <dbReference type="NCBI Taxonomy" id="183"/>
    <lineage>
        <taxon>Bacteria</taxon>
        <taxon>Pseudomonadati</taxon>
        <taxon>Spirochaetota</taxon>
        <taxon>Spirochaetia</taxon>
        <taxon>Leptospirales</taxon>
        <taxon>Leptospiraceae</taxon>
        <taxon>Leptonema</taxon>
    </lineage>
</organism>
<feature type="domain" description="Cyclic nucleotide-binding" evidence="2">
    <location>
        <begin position="1"/>
        <end position="108"/>
    </location>
</feature>
<dbReference type="GO" id="GO:0003700">
    <property type="term" value="F:DNA-binding transcription factor activity"/>
    <property type="evidence" value="ECO:0007669"/>
    <property type="project" value="TreeGrafter"/>
</dbReference>
<dbReference type="InterPro" id="IPR019734">
    <property type="entry name" value="TPR_rpt"/>
</dbReference>
<evidence type="ECO:0000313" key="3">
    <source>
        <dbReference type="EMBL" id="KAB2930728.1"/>
    </source>
</evidence>
<dbReference type="Pfam" id="PF00027">
    <property type="entry name" value="cNMP_binding"/>
    <property type="match status" value="2"/>
</dbReference>
<comment type="caution">
    <text evidence="3">The sequence shown here is derived from an EMBL/GenBank/DDBJ whole genome shotgun (WGS) entry which is preliminary data.</text>
</comment>
<protein>
    <submittedName>
        <fullName evidence="3">Cyclic nucleotide-binding domain-containing protein</fullName>
    </submittedName>
</protein>
<dbReference type="PANTHER" id="PTHR24567:SF74">
    <property type="entry name" value="HTH-TYPE TRANSCRIPTIONAL REGULATOR ARCR"/>
    <property type="match status" value="1"/>
</dbReference>
<name>A0A833H0E9_9LEPT</name>
<accession>A0A833H0E9</accession>
<gene>
    <name evidence="3" type="ORF">F9K24_15950</name>
</gene>
<dbReference type="GO" id="GO:0005829">
    <property type="term" value="C:cytosol"/>
    <property type="evidence" value="ECO:0007669"/>
    <property type="project" value="TreeGrafter"/>
</dbReference>
<evidence type="ECO:0000256" key="1">
    <source>
        <dbReference type="PROSITE-ProRule" id="PRU00339"/>
    </source>
</evidence>
<dbReference type="AlphaFoldDB" id="A0A833H0E9"/>
<dbReference type="InterPro" id="IPR018490">
    <property type="entry name" value="cNMP-bd_dom_sf"/>
</dbReference>
<keyword evidence="1" id="KW-0802">TPR repeat</keyword>
<reference evidence="3 4" key="1">
    <citation type="submission" date="2019-10" db="EMBL/GenBank/DDBJ databases">
        <title>Extracellular Electron Transfer in a Candidatus Methanoperedens spp. Enrichment Culture.</title>
        <authorList>
            <person name="Berger S."/>
            <person name="Rangel Shaw D."/>
            <person name="Berben T."/>
            <person name="In 'T Zandt M."/>
            <person name="Frank J."/>
            <person name="Reimann J."/>
            <person name="Jetten M.S.M."/>
            <person name="Welte C.U."/>
        </authorList>
    </citation>
    <scope>NUCLEOTIDE SEQUENCE [LARGE SCALE GENOMIC DNA]</scope>
    <source>
        <strain evidence="3">SB12</strain>
    </source>
</reference>
<dbReference type="Proteomes" id="UP000460298">
    <property type="component" value="Unassembled WGS sequence"/>
</dbReference>
<dbReference type="PROSITE" id="PS50042">
    <property type="entry name" value="CNMP_BINDING_3"/>
    <property type="match status" value="2"/>
</dbReference>
<dbReference type="InterPro" id="IPR000595">
    <property type="entry name" value="cNMP-bd_dom"/>
</dbReference>
<dbReference type="InterPro" id="IPR018488">
    <property type="entry name" value="cNMP-bd_CS"/>
</dbReference>
<dbReference type="InterPro" id="IPR014710">
    <property type="entry name" value="RmlC-like_jellyroll"/>
</dbReference>
<evidence type="ECO:0000259" key="2">
    <source>
        <dbReference type="PROSITE" id="PS50042"/>
    </source>
</evidence>
<sequence>MSLQIVKFNPQAYIIIEGQEELKEFYIIQSGQVRTYKSTPVYGDDKPTVLGPGDFFGVESAMSGHKPIEVAQALTPVSAIKVKNDQFGLLIQKSAPLAMKIIRSFSMKLRAFDTAITRLSFRNALDEDPSHLFELGESWFKKNRLDHAAYAFQRYLQYCPKGEHVSQSKMYLQKMNRPLQAPPVADKNMNRVYPKDKIVFCENEPGYELYIIQGGSVMITKLVNGQEVMLAVLATGDIFGEMAILDNKPRSASAIVAEDTRMMAINKANFEGLVKSNPNVAVKLITLLSERIWTAYRQLANLTIDDPVGRLYDMLLIQVEKNKTPIKAKTTHDFNFGAEDLLKMVGFDPQNDQQYVASLINKHRWLRLDQGTLKCYDLPELEKQVDFYRKQVQRKRQKAAAM</sequence>
<dbReference type="RefSeq" id="WP_002775510.1">
    <property type="nucleotide sequence ID" value="NZ_JQDG01000035.1"/>
</dbReference>
<feature type="domain" description="Cyclic nucleotide-binding" evidence="2">
    <location>
        <begin position="184"/>
        <end position="291"/>
    </location>
</feature>
<dbReference type="PROSITE" id="PS00889">
    <property type="entry name" value="CNMP_BINDING_2"/>
    <property type="match status" value="1"/>
</dbReference>
<dbReference type="SMART" id="SM00100">
    <property type="entry name" value="cNMP"/>
    <property type="match status" value="2"/>
</dbReference>
<dbReference type="EMBL" id="WBUI01000018">
    <property type="protein sequence ID" value="KAB2930728.1"/>
    <property type="molecule type" value="Genomic_DNA"/>
</dbReference>
<dbReference type="CDD" id="cd00038">
    <property type="entry name" value="CAP_ED"/>
    <property type="match status" value="2"/>
</dbReference>
<evidence type="ECO:0000313" key="4">
    <source>
        <dbReference type="Proteomes" id="UP000460298"/>
    </source>
</evidence>
<dbReference type="SUPFAM" id="SSF51206">
    <property type="entry name" value="cAMP-binding domain-like"/>
    <property type="match status" value="2"/>
</dbReference>
<feature type="repeat" description="TPR" evidence="1">
    <location>
        <begin position="129"/>
        <end position="162"/>
    </location>
</feature>
<dbReference type="Gene3D" id="2.60.120.10">
    <property type="entry name" value="Jelly Rolls"/>
    <property type="match status" value="2"/>
</dbReference>
<dbReference type="InterPro" id="IPR050397">
    <property type="entry name" value="Env_Response_Regulators"/>
</dbReference>
<dbReference type="OrthoDB" id="305756at2"/>